<evidence type="ECO:0000313" key="3">
    <source>
        <dbReference type="Proteomes" id="UP000608890"/>
    </source>
</evidence>
<organism evidence="2 3">
    <name type="scientific">Micromonospora sonchi</name>
    <dbReference type="NCBI Taxonomy" id="1763543"/>
    <lineage>
        <taxon>Bacteria</taxon>
        <taxon>Bacillati</taxon>
        <taxon>Actinomycetota</taxon>
        <taxon>Actinomycetes</taxon>
        <taxon>Micromonosporales</taxon>
        <taxon>Micromonosporaceae</taxon>
        <taxon>Micromonospora</taxon>
    </lineage>
</organism>
<gene>
    <name evidence="2" type="ORF">GCM10011608_58580</name>
</gene>
<evidence type="ECO:0000256" key="1">
    <source>
        <dbReference type="SAM" id="MobiDB-lite"/>
    </source>
</evidence>
<keyword evidence="3" id="KW-1185">Reference proteome</keyword>
<comment type="caution">
    <text evidence="2">The sequence shown here is derived from an EMBL/GenBank/DDBJ whole genome shotgun (WGS) entry which is preliminary data.</text>
</comment>
<protein>
    <submittedName>
        <fullName evidence="2">Uncharacterized protein</fullName>
    </submittedName>
</protein>
<accession>A0A917UA13</accession>
<dbReference type="PROSITE" id="PS51257">
    <property type="entry name" value="PROKAR_LIPOPROTEIN"/>
    <property type="match status" value="1"/>
</dbReference>
<reference evidence="2" key="2">
    <citation type="submission" date="2020-09" db="EMBL/GenBank/DDBJ databases">
        <authorList>
            <person name="Sun Q."/>
            <person name="Zhou Y."/>
        </authorList>
    </citation>
    <scope>NUCLEOTIDE SEQUENCE</scope>
    <source>
        <strain evidence="2">CGMCC 4.7312</strain>
    </source>
</reference>
<dbReference type="AlphaFoldDB" id="A0A917UA13"/>
<dbReference type="Proteomes" id="UP000608890">
    <property type="component" value="Unassembled WGS sequence"/>
</dbReference>
<dbReference type="EMBL" id="BMNB01000047">
    <property type="protein sequence ID" value="GGM65629.1"/>
    <property type="molecule type" value="Genomic_DNA"/>
</dbReference>
<feature type="region of interest" description="Disordered" evidence="1">
    <location>
        <begin position="40"/>
        <end position="94"/>
    </location>
</feature>
<sequence length="300" mass="32734">MRPDEFPSGLPTRRWFGPSLVTAALAAIVLTGCDDGRAVAEAEAEAEPMNSVSPSVSASPSPTPSPTPPADRDGDGLPDSTDPYPDNPKNIPQQEPFTISCYLDDEFDSSETFTIAAGKGGLPDFTDVWAAEPVSCEVDETLYPVGAAEKAAYKTSKYDDEDISTLYRICAEVDPDDVYAEPGFSASKGQISEINGALTLCPKHPYAKKWREAAKRGHRDVELEAQGRLFGPGTFRVGKEIKPGTYVTHDVDGCYWERQNRSGNIIDNYFTNSARRVQVTIRSSDYAFSSQRCGDWRPVS</sequence>
<feature type="compositionally biased region" description="Low complexity" evidence="1">
    <location>
        <begin position="51"/>
        <end position="60"/>
    </location>
</feature>
<dbReference type="RefSeq" id="WP_189050168.1">
    <property type="nucleotide sequence ID" value="NZ_BMNB01000047.1"/>
</dbReference>
<evidence type="ECO:0000313" key="2">
    <source>
        <dbReference type="EMBL" id="GGM65629.1"/>
    </source>
</evidence>
<reference evidence="2" key="1">
    <citation type="journal article" date="2014" name="Int. J. Syst. Evol. Microbiol.">
        <title>Complete genome sequence of Corynebacterium casei LMG S-19264T (=DSM 44701T), isolated from a smear-ripened cheese.</title>
        <authorList>
            <consortium name="US DOE Joint Genome Institute (JGI-PGF)"/>
            <person name="Walter F."/>
            <person name="Albersmeier A."/>
            <person name="Kalinowski J."/>
            <person name="Ruckert C."/>
        </authorList>
    </citation>
    <scope>NUCLEOTIDE SEQUENCE</scope>
    <source>
        <strain evidence="2">CGMCC 4.7312</strain>
    </source>
</reference>
<proteinExistence type="predicted"/>
<name>A0A917UA13_9ACTN</name>